<dbReference type="InterPro" id="IPR013783">
    <property type="entry name" value="Ig-like_fold"/>
</dbReference>
<reference evidence="1 2" key="1">
    <citation type="journal article" date="2019" name="Nat. Microbiol.">
        <title>Mediterranean grassland soil C-N compound turnover is dependent on rainfall and depth, and is mediated by genomically divergent microorganisms.</title>
        <authorList>
            <person name="Diamond S."/>
            <person name="Andeer P.F."/>
            <person name="Li Z."/>
            <person name="Crits-Christoph A."/>
            <person name="Burstein D."/>
            <person name="Anantharaman K."/>
            <person name="Lane K.R."/>
            <person name="Thomas B.C."/>
            <person name="Pan C."/>
            <person name="Northen T.R."/>
            <person name="Banfield J.F."/>
        </authorList>
    </citation>
    <scope>NUCLEOTIDE SEQUENCE [LARGE SCALE GENOMIC DNA]</scope>
    <source>
        <strain evidence="1">NP_1</strain>
    </source>
</reference>
<evidence type="ECO:0000313" key="1">
    <source>
        <dbReference type="EMBL" id="TMJ10574.1"/>
    </source>
</evidence>
<sequence>MGRSRVLATGQRRVSLWRLLLGLVVLIGAAACQPAGMTGVTVPCAPASGNVGGCVTDSRAGGAVAGATITASPGGTTTTTDSQGAYSLALSPGTYDIIATKSGMAASKFQSVVVGGQTARADLIMRSVFDPTKPIAEPTITVSGLSPGDTVTGTRSFTATVAASNAVREIDMRTSNMNTTPQASVLDNTTATFSVNSTLLANGPAFVDIIAYDFNYNAAEVVINFTVSNPPSGVAPATPAGLTLVAVTTGQSLSLFTTQRATTFAQLGIQQDPSILSVDGQSINLLTAPSNATLFVQASWTAIPGASYKIYRSFSATGSFVQVAERSTNIYQDADPSLAPGLAVYYQVSAFNAGGESAPSAAVSVTPLPAFNLNLVSPANNITGVVIPPTFTWTPTALVGVHQRYDIYVWGVNDANFSWRTSGLFITDTTTITYGTGGTLLAPLQGGKVYQWDIFQARAETVYAANSSAFAVANQSTDPNFLLNRPSGSLNGPFKLTTMQ</sequence>
<dbReference type="EMBL" id="VBAI01000113">
    <property type="protein sequence ID" value="TMJ10574.1"/>
    <property type="molecule type" value="Genomic_DNA"/>
</dbReference>
<protein>
    <submittedName>
        <fullName evidence="1">Carboxypeptidase regulatory-like domain-containing protein</fullName>
    </submittedName>
</protein>
<comment type="caution">
    <text evidence="1">The sequence shown here is derived from an EMBL/GenBank/DDBJ whole genome shotgun (WGS) entry which is preliminary data.</text>
</comment>
<keyword evidence="1" id="KW-0645">Protease</keyword>
<keyword evidence="1" id="KW-0121">Carboxypeptidase</keyword>
<gene>
    <name evidence="1" type="ORF">E6G98_07425</name>
</gene>
<dbReference type="GO" id="GO:0004180">
    <property type="term" value="F:carboxypeptidase activity"/>
    <property type="evidence" value="ECO:0007669"/>
    <property type="project" value="UniProtKB-KW"/>
</dbReference>
<dbReference type="AlphaFoldDB" id="A0A537LRD4"/>
<dbReference type="GO" id="GO:0030246">
    <property type="term" value="F:carbohydrate binding"/>
    <property type="evidence" value="ECO:0007669"/>
    <property type="project" value="InterPro"/>
</dbReference>
<dbReference type="InterPro" id="IPR013784">
    <property type="entry name" value="Carb-bd-like_fold"/>
</dbReference>
<dbReference type="Proteomes" id="UP000315217">
    <property type="component" value="Unassembled WGS sequence"/>
</dbReference>
<dbReference type="Gene3D" id="2.60.40.10">
    <property type="entry name" value="Immunoglobulins"/>
    <property type="match status" value="1"/>
</dbReference>
<dbReference type="SUPFAM" id="SSF49265">
    <property type="entry name" value="Fibronectin type III"/>
    <property type="match status" value="1"/>
</dbReference>
<evidence type="ECO:0000313" key="2">
    <source>
        <dbReference type="Proteomes" id="UP000315217"/>
    </source>
</evidence>
<dbReference type="PROSITE" id="PS51257">
    <property type="entry name" value="PROKAR_LIPOPROTEIN"/>
    <property type="match status" value="1"/>
</dbReference>
<keyword evidence="1" id="KW-0378">Hydrolase</keyword>
<organism evidence="1 2">
    <name type="scientific">Candidatus Segetimicrobium genomatis</name>
    <dbReference type="NCBI Taxonomy" id="2569760"/>
    <lineage>
        <taxon>Bacteria</taxon>
        <taxon>Bacillati</taxon>
        <taxon>Candidatus Sysuimicrobiota</taxon>
        <taxon>Candidatus Sysuimicrobiia</taxon>
        <taxon>Candidatus Sysuimicrobiales</taxon>
        <taxon>Candidatus Segetimicrobiaceae</taxon>
        <taxon>Candidatus Segetimicrobium</taxon>
    </lineage>
</organism>
<dbReference type="InterPro" id="IPR036116">
    <property type="entry name" value="FN3_sf"/>
</dbReference>
<proteinExistence type="predicted"/>
<accession>A0A537LRD4</accession>
<dbReference type="SUPFAM" id="SSF49452">
    <property type="entry name" value="Starch-binding domain-like"/>
    <property type="match status" value="1"/>
</dbReference>
<name>A0A537LRD4_9BACT</name>
<dbReference type="Pfam" id="PF13620">
    <property type="entry name" value="CarboxypepD_reg"/>
    <property type="match status" value="1"/>
</dbReference>
<dbReference type="Gene3D" id="2.60.40.1120">
    <property type="entry name" value="Carboxypeptidase-like, regulatory domain"/>
    <property type="match status" value="1"/>
</dbReference>